<keyword evidence="5" id="KW-0819">tRNA processing</keyword>
<dbReference type="GO" id="GO:0006400">
    <property type="term" value="P:tRNA modification"/>
    <property type="evidence" value="ECO:0007669"/>
    <property type="project" value="InterPro"/>
</dbReference>
<dbReference type="Proteomes" id="UP000054498">
    <property type="component" value="Unassembled WGS sequence"/>
</dbReference>
<organism evidence="13 14">
    <name type="scientific">Monoraphidium neglectum</name>
    <dbReference type="NCBI Taxonomy" id="145388"/>
    <lineage>
        <taxon>Eukaryota</taxon>
        <taxon>Viridiplantae</taxon>
        <taxon>Chlorophyta</taxon>
        <taxon>core chlorophytes</taxon>
        <taxon>Chlorophyceae</taxon>
        <taxon>CS clade</taxon>
        <taxon>Sphaeropleales</taxon>
        <taxon>Selenastraceae</taxon>
        <taxon>Monoraphidium</taxon>
    </lineage>
</organism>
<evidence type="ECO:0000256" key="3">
    <source>
        <dbReference type="ARBA" id="ARBA00012511"/>
    </source>
</evidence>
<dbReference type="GO" id="GO:0008193">
    <property type="term" value="F:tRNA guanylyltransferase activity"/>
    <property type="evidence" value="ECO:0007669"/>
    <property type="project" value="UniProtKB-EC"/>
</dbReference>
<feature type="domain" description="tRNAHis guanylyltransferase catalytic" evidence="11">
    <location>
        <begin position="1"/>
        <end position="74"/>
    </location>
</feature>
<evidence type="ECO:0000256" key="10">
    <source>
        <dbReference type="ARBA" id="ARBA00023134"/>
    </source>
</evidence>
<evidence type="ECO:0000256" key="1">
    <source>
        <dbReference type="ARBA" id="ARBA00001946"/>
    </source>
</evidence>
<dbReference type="PANTHER" id="PTHR12729:SF6">
    <property type="entry name" value="TRNA(HIS) GUANYLYLTRANSFERASE-RELATED"/>
    <property type="match status" value="1"/>
</dbReference>
<keyword evidence="8" id="KW-0547">Nucleotide-binding</keyword>
<dbReference type="GO" id="GO:0000287">
    <property type="term" value="F:magnesium ion binding"/>
    <property type="evidence" value="ECO:0007669"/>
    <property type="project" value="InterPro"/>
</dbReference>
<keyword evidence="6 13" id="KW-0548">Nucleotidyltransferase</keyword>
<comment type="similarity">
    <text evidence="2">Belongs to the tRNA(His) guanylyltransferase family.</text>
</comment>
<reference evidence="13 14" key="1">
    <citation type="journal article" date="2013" name="BMC Genomics">
        <title>Reconstruction of the lipid metabolism for the microalga Monoraphidium neglectum from its genome sequence reveals characteristics suitable for biofuel production.</title>
        <authorList>
            <person name="Bogen C."/>
            <person name="Al-Dilaimi A."/>
            <person name="Albersmeier A."/>
            <person name="Wichmann J."/>
            <person name="Grundmann M."/>
            <person name="Rupp O."/>
            <person name="Lauersen K.J."/>
            <person name="Blifernez-Klassen O."/>
            <person name="Kalinowski J."/>
            <person name="Goesmann A."/>
            <person name="Mussgnug J.H."/>
            <person name="Kruse O."/>
        </authorList>
    </citation>
    <scope>NUCLEOTIDE SEQUENCE [LARGE SCALE GENOMIC DNA]</scope>
    <source>
        <strain evidence="13 14">SAG 48.87</strain>
    </source>
</reference>
<keyword evidence="4 13" id="KW-0808">Transferase</keyword>
<dbReference type="GO" id="GO:0005525">
    <property type="term" value="F:GTP binding"/>
    <property type="evidence" value="ECO:0007669"/>
    <property type="project" value="UniProtKB-KW"/>
</dbReference>
<comment type="cofactor">
    <cofactor evidence="1">
        <name>Mg(2+)</name>
        <dbReference type="ChEBI" id="CHEBI:18420"/>
    </cofactor>
</comment>
<keyword evidence="14" id="KW-1185">Reference proteome</keyword>
<dbReference type="KEGG" id="mng:MNEG_7545"/>
<dbReference type="EMBL" id="KK101563">
    <property type="protein sequence ID" value="KIZ00415.1"/>
    <property type="molecule type" value="Genomic_DNA"/>
</dbReference>
<dbReference type="PANTHER" id="PTHR12729">
    <property type="entry name" value="TRNA(HIS) GUANYLYLTRANSFERASE-RELATED"/>
    <property type="match status" value="1"/>
</dbReference>
<dbReference type="STRING" id="145388.A0A0D2MAW2"/>
<evidence type="ECO:0000313" key="13">
    <source>
        <dbReference type="EMBL" id="KIZ00415.1"/>
    </source>
</evidence>
<keyword evidence="7" id="KW-0479">Metal-binding</keyword>
<accession>A0A0D2MAW2</accession>
<dbReference type="InterPro" id="IPR038469">
    <property type="entry name" value="tRNAHis_GuaTrfase_Thg1_sf"/>
</dbReference>
<keyword evidence="9" id="KW-0460">Magnesium</keyword>
<evidence type="ECO:0000259" key="11">
    <source>
        <dbReference type="Pfam" id="PF04446"/>
    </source>
</evidence>
<evidence type="ECO:0000256" key="2">
    <source>
        <dbReference type="ARBA" id="ARBA00010113"/>
    </source>
</evidence>
<protein>
    <recommendedName>
        <fullName evidence="3">tRNA(His) guanylyltransferase</fullName>
        <ecNumber evidence="3">2.7.7.79</ecNumber>
    </recommendedName>
</protein>
<evidence type="ECO:0000256" key="4">
    <source>
        <dbReference type="ARBA" id="ARBA00022679"/>
    </source>
</evidence>
<dbReference type="AlphaFoldDB" id="A0A0D2MAW2"/>
<evidence type="ECO:0000256" key="7">
    <source>
        <dbReference type="ARBA" id="ARBA00022723"/>
    </source>
</evidence>
<dbReference type="OrthoDB" id="62560at2759"/>
<evidence type="ECO:0000256" key="6">
    <source>
        <dbReference type="ARBA" id="ARBA00022695"/>
    </source>
</evidence>
<feature type="domain" description="Thg1 C-terminal" evidence="12">
    <location>
        <begin position="128"/>
        <end position="215"/>
    </location>
</feature>
<dbReference type="EC" id="2.7.7.79" evidence="3"/>
<feature type="domain" description="Thg1 C-terminal" evidence="12">
    <location>
        <begin position="78"/>
        <end position="95"/>
    </location>
</feature>
<name>A0A0D2MAW2_9CHLO</name>
<dbReference type="RefSeq" id="XP_013899434.1">
    <property type="nucleotide sequence ID" value="XM_014043980.1"/>
</dbReference>
<keyword evidence="10" id="KW-0342">GTP-binding</keyword>
<dbReference type="InterPro" id="IPR025845">
    <property type="entry name" value="Thg1_C_dom"/>
</dbReference>
<evidence type="ECO:0000256" key="5">
    <source>
        <dbReference type="ARBA" id="ARBA00022694"/>
    </source>
</evidence>
<evidence type="ECO:0000313" key="14">
    <source>
        <dbReference type="Proteomes" id="UP000054498"/>
    </source>
</evidence>
<gene>
    <name evidence="13" type="ORF">MNEG_7545</name>
</gene>
<dbReference type="Pfam" id="PF04446">
    <property type="entry name" value="Thg1"/>
    <property type="match status" value="1"/>
</dbReference>
<dbReference type="InterPro" id="IPR007537">
    <property type="entry name" value="tRNAHis_GuaTrfase_Thg1"/>
</dbReference>
<dbReference type="GeneID" id="25740421"/>
<evidence type="ECO:0000256" key="9">
    <source>
        <dbReference type="ARBA" id="ARBA00022842"/>
    </source>
</evidence>
<dbReference type="Pfam" id="PF14413">
    <property type="entry name" value="Thg1C"/>
    <property type="match status" value="2"/>
</dbReference>
<dbReference type="Gene3D" id="3.30.70.3000">
    <property type="match status" value="2"/>
</dbReference>
<evidence type="ECO:0000256" key="8">
    <source>
        <dbReference type="ARBA" id="ARBA00022741"/>
    </source>
</evidence>
<dbReference type="InterPro" id="IPR024956">
    <property type="entry name" value="tRNAHis_GuaTrfase_cat"/>
</dbReference>
<sequence length="227" mass="25516">MREFADVRIAYGTSDEYSFVLHHSSGLYGRRSSKIVSVVASCFAANYVRWWGNLMGGTPLRTTPVFDGRAVCYPDAATLRDYLSWRQADCHINNQARRQGRFCTRGAGEASLGARLCSEAASARGDPYNTPYWELVKSGLKPPDAQAALSGSDAGFKNELLFSRFGINYNELPEQFRKGSVVVRRRERVVVKHRDDGTPVERERPGLAVLHCDIIGERFWQEHPDIL</sequence>
<proteinExistence type="inferred from homology"/>
<evidence type="ECO:0000259" key="12">
    <source>
        <dbReference type="Pfam" id="PF14413"/>
    </source>
</evidence>